<dbReference type="CDD" id="cd00882">
    <property type="entry name" value="Ras_like_GTPase"/>
    <property type="match status" value="1"/>
</dbReference>
<sequence length="521" mass="57667">MSKLPLKRLKIDGQAFVKPLVDTTRYDHQDRLFFLLVGPTGAGKSSFIEALANDHTLGISKDQLESFTQTVTAYEIVNVYFDQYRISLLDCPGFSDTSLSELEIIEMVNTWMKANRVSYIDIILYFCPITDTRLPGTRRKTMEMWKSLVSSSSKSSYPAGRKDEVAVTIVTTMWDQVWCERVEQRAEKNYNQLKDGVWKEMIDKGSGITKFKNTQESALGNIDDALEKFVDVDDTAYNISWFAVQDVPLMNTGHGVFLYEELTSRIEAVRKRRLTLQLDLHASLGDPTLQSLFQKEHKHNECLLEKYEQQLTLLKSPPEPGRYTIGPEIDLVVSGSSDEESILSSSSHDPAPPSPTAHDETAIDDELVPSSRNSAAPSNDPDVASPAATVPVDSTTSNAPLDPITASFTTSTQLSPQSSVVHSGDAALVPASREVAILPQHPLPLTPSHLLHNHINAPQAEAAMVSSTEPTHAPHASSARTLDDAGRLPRRKPSMGWMKALLRRIKGMFRRKHASKNATVG</sequence>
<evidence type="ECO:0000259" key="2">
    <source>
        <dbReference type="Pfam" id="PF01926"/>
    </source>
</evidence>
<dbReference type="Proteomes" id="UP000284842">
    <property type="component" value="Unassembled WGS sequence"/>
</dbReference>
<comment type="caution">
    <text evidence="3">The sequence shown here is derived from an EMBL/GenBank/DDBJ whole genome shotgun (WGS) entry which is preliminary data.</text>
</comment>
<feature type="domain" description="G" evidence="2">
    <location>
        <begin position="35"/>
        <end position="127"/>
    </location>
</feature>
<reference evidence="3 4" key="1">
    <citation type="journal article" date="2018" name="Evol. Lett.">
        <title>Horizontal gene cluster transfer increased hallucinogenic mushroom diversity.</title>
        <authorList>
            <person name="Reynolds H.T."/>
            <person name="Vijayakumar V."/>
            <person name="Gluck-Thaler E."/>
            <person name="Korotkin H.B."/>
            <person name="Matheny P.B."/>
            <person name="Slot J.C."/>
        </authorList>
    </citation>
    <scope>NUCLEOTIDE SEQUENCE [LARGE SCALE GENOMIC DNA]</scope>
    <source>
        <strain evidence="3 4">2629</strain>
    </source>
</reference>
<proteinExistence type="predicted"/>
<dbReference type="SUPFAM" id="SSF52540">
    <property type="entry name" value="P-loop containing nucleoside triphosphate hydrolases"/>
    <property type="match status" value="1"/>
</dbReference>
<keyword evidence="4" id="KW-1185">Reference proteome</keyword>
<dbReference type="AlphaFoldDB" id="A0A409YMB1"/>
<dbReference type="InterPro" id="IPR006073">
    <property type="entry name" value="GTP-bd"/>
</dbReference>
<feature type="region of interest" description="Disordered" evidence="1">
    <location>
        <begin position="470"/>
        <end position="492"/>
    </location>
</feature>
<evidence type="ECO:0000313" key="4">
    <source>
        <dbReference type="Proteomes" id="UP000284842"/>
    </source>
</evidence>
<evidence type="ECO:0000313" key="3">
    <source>
        <dbReference type="EMBL" id="PPR04213.1"/>
    </source>
</evidence>
<dbReference type="OrthoDB" id="8954335at2759"/>
<dbReference type="InParanoid" id="A0A409YMB1"/>
<protein>
    <recommendedName>
        <fullName evidence="2">G domain-containing protein</fullName>
    </recommendedName>
</protein>
<dbReference type="Gene3D" id="3.40.50.300">
    <property type="entry name" value="P-loop containing nucleotide triphosphate hydrolases"/>
    <property type="match status" value="1"/>
</dbReference>
<gene>
    <name evidence="3" type="ORF">CVT24_013295</name>
</gene>
<evidence type="ECO:0000256" key="1">
    <source>
        <dbReference type="SAM" id="MobiDB-lite"/>
    </source>
</evidence>
<dbReference type="Pfam" id="PF01926">
    <property type="entry name" value="MMR_HSR1"/>
    <property type="match status" value="1"/>
</dbReference>
<accession>A0A409YMB1</accession>
<dbReference type="EMBL" id="NHTK01000979">
    <property type="protein sequence ID" value="PPR04213.1"/>
    <property type="molecule type" value="Genomic_DNA"/>
</dbReference>
<name>A0A409YMB1_9AGAR</name>
<dbReference type="GO" id="GO:0005525">
    <property type="term" value="F:GTP binding"/>
    <property type="evidence" value="ECO:0007669"/>
    <property type="project" value="InterPro"/>
</dbReference>
<dbReference type="InterPro" id="IPR027417">
    <property type="entry name" value="P-loop_NTPase"/>
</dbReference>
<organism evidence="3 4">
    <name type="scientific">Panaeolus cyanescens</name>
    <dbReference type="NCBI Taxonomy" id="181874"/>
    <lineage>
        <taxon>Eukaryota</taxon>
        <taxon>Fungi</taxon>
        <taxon>Dikarya</taxon>
        <taxon>Basidiomycota</taxon>
        <taxon>Agaricomycotina</taxon>
        <taxon>Agaricomycetes</taxon>
        <taxon>Agaricomycetidae</taxon>
        <taxon>Agaricales</taxon>
        <taxon>Agaricineae</taxon>
        <taxon>Galeropsidaceae</taxon>
        <taxon>Panaeolus</taxon>
    </lineage>
</organism>
<feature type="region of interest" description="Disordered" evidence="1">
    <location>
        <begin position="335"/>
        <end position="404"/>
    </location>
</feature>